<dbReference type="EMBL" id="BLLF01009388">
    <property type="protein sequence ID" value="GFH33709.1"/>
    <property type="molecule type" value="Genomic_DNA"/>
</dbReference>
<sequence length="87" mass="9234">MATRVDLGAALWDMECDGYGMDLVTPAWVPCAPVEASSPEQPQAAKSNLDQALQVEGNAPDVTWATIFAVGPHRNLMGLINDPAVLN</sequence>
<name>A0A6A0ALC8_HAELA</name>
<keyword evidence="2" id="KW-1185">Reference proteome</keyword>
<gene>
    <name evidence="1" type="ORF">HaLaN_33118</name>
</gene>
<proteinExistence type="predicted"/>
<accession>A0A6A0ALC8</accession>
<comment type="caution">
    <text evidence="1">The sequence shown here is derived from an EMBL/GenBank/DDBJ whole genome shotgun (WGS) entry which is preliminary data.</text>
</comment>
<evidence type="ECO:0000313" key="1">
    <source>
        <dbReference type="EMBL" id="GFH33709.1"/>
    </source>
</evidence>
<evidence type="ECO:0000313" key="2">
    <source>
        <dbReference type="Proteomes" id="UP000485058"/>
    </source>
</evidence>
<dbReference type="Proteomes" id="UP000485058">
    <property type="component" value="Unassembled WGS sequence"/>
</dbReference>
<feature type="non-terminal residue" evidence="1">
    <location>
        <position position="87"/>
    </location>
</feature>
<organism evidence="1 2">
    <name type="scientific">Haematococcus lacustris</name>
    <name type="common">Green alga</name>
    <name type="synonym">Haematococcus pluvialis</name>
    <dbReference type="NCBI Taxonomy" id="44745"/>
    <lineage>
        <taxon>Eukaryota</taxon>
        <taxon>Viridiplantae</taxon>
        <taxon>Chlorophyta</taxon>
        <taxon>core chlorophytes</taxon>
        <taxon>Chlorophyceae</taxon>
        <taxon>CS clade</taxon>
        <taxon>Chlamydomonadales</taxon>
        <taxon>Haematococcaceae</taxon>
        <taxon>Haematococcus</taxon>
    </lineage>
</organism>
<protein>
    <submittedName>
        <fullName evidence="1">Uncharacterized protein</fullName>
    </submittedName>
</protein>
<feature type="non-terminal residue" evidence="1">
    <location>
        <position position="1"/>
    </location>
</feature>
<reference evidence="1 2" key="1">
    <citation type="submission" date="2020-02" db="EMBL/GenBank/DDBJ databases">
        <title>Draft genome sequence of Haematococcus lacustris strain NIES-144.</title>
        <authorList>
            <person name="Morimoto D."/>
            <person name="Nakagawa S."/>
            <person name="Yoshida T."/>
            <person name="Sawayama S."/>
        </authorList>
    </citation>
    <scope>NUCLEOTIDE SEQUENCE [LARGE SCALE GENOMIC DNA]</scope>
    <source>
        <strain evidence="1 2">NIES-144</strain>
    </source>
</reference>
<dbReference type="AlphaFoldDB" id="A0A6A0ALC8"/>